<dbReference type="AlphaFoldDB" id="A0AAD6IMH0"/>
<name>A0AAD6IMH0_PENCN</name>
<keyword evidence="6" id="KW-0418">Kinase</keyword>
<evidence type="ECO:0000313" key="10">
    <source>
        <dbReference type="EMBL" id="KAJ6057080.1"/>
    </source>
</evidence>
<dbReference type="PROSITE" id="PS01351">
    <property type="entry name" value="MAPK"/>
    <property type="match status" value="1"/>
</dbReference>
<keyword evidence="4" id="KW-0808">Transferase</keyword>
<dbReference type="EC" id="2.7.11.24" evidence="2"/>
<comment type="cofactor">
    <cofactor evidence="1">
        <name>Mg(2+)</name>
        <dbReference type="ChEBI" id="CHEBI:18420"/>
    </cofactor>
</comment>
<dbReference type="Proteomes" id="UP001219568">
    <property type="component" value="Unassembled WGS sequence"/>
</dbReference>
<keyword evidence="5" id="KW-0547">Nucleotide-binding</keyword>
<evidence type="ECO:0000259" key="9">
    <source>
        <dbReference type="PROSITE" id="PS50011"/>
    </source>
</evidence>
<sequence length="362" mass="41530">MAQFVQNTVAGGNFETPDRYTKPKVLKIGVSGIVCSSWDQIRQQYVAVKKIPEPFRTPVTTQYILREIKLLKHLQHENIVRPLDLFISPTEDIYLVTDFMQTDLRTVMNAKPISHEFVQFFLYQIMRGLKYVHSAGVIHRDLKPENILINEDCDLKICNFELTRVQEMQMTSYVSTGYYRAPEIMLTWQRHGEQIDIWSAGCIFAEMLLGKPLFAEKGHVQQFCAITELLGTPDEGFLARIASKSTLNLIRSFPQRQARGVSSVFSDVDPKALDLLERMLVFDPHGRISASSALTVPYLGSYHDPTDEPVAKDTFDETFDGYYCSHDSWKQKLYAEVLEYHKQSEAKESVRKWAQSVSKAQN</sequence>
<dbReference type="Pfam" id="PF00069">
    <property type="entry name" value="Pkinase"/>
    <property type="match status" value="1"/>
</dbReference>
<reference evidence="10" key="2">
    <citation type="submission" date="2023-01" db="EMBL/GenBank/DDBJ databases">
        <authorList>
            <person name="Petersen C."/>
        </authorList>
    </citation>
    <scope>NUCLEOTIDE SEQUENCE</scope>
    <source>
        <strain evidence="10">IBT 15450</strain>
    </source>
</reference>
<dbReference type="GO" id="GO:0005524">
    <property type="term" value="F:ATP binding"/>
    <property type="evidence" value="ECO:0007669"/>
    <property type="project" value="UniProtKB-KW"/>
</dbReference>
<dbReference type="Gene3D" id="1.10.510.10">
    <property type="entry name" value="Transferase(Phosphotransferase) domain 1"/>
    <property type="match status" value="1"/>
</dbReference>
<keyword evidence="11" id="KW-1185">Reference proteome</keyword>
<dbReference type="PROSITE" id="PS50011">
    <property type="entry name" value="PROTEIN_KINASE_DOM"/>
    <property type="match status" value="1"/>
</dbReference>
<proteinExistence type="inferred from homology"/>
<keyword evidence="7" id="KW-0067">ATP-binding</keyword>
<dbReference type="GO" id="GO:0004707">
    <property type="term" value="F:MAP kinase activity"/>
    <property type="evidence" value="ECO:0007669"/>
    <property type="project" value="UniProtKB-EC"/>
</dbReference>
<evidence type="ECO:0000256" key="1">
    <source>
        <dbReference type="ARBA" id="ARBA00001946"/>
    </source>
</evidence>
<comment type="caution">
    <text evidence="10">The sequence shown here is derived from an EMBL/GenBank/DDBJ whole genome shotgun (WGS) entry which is preliminary data.</text>
</comment>
<accession>A0AAD6IMH0</accession>
<dbReference type="PANTHER" id="PTHR24055">
    <property type="entry name" value="MITOGEN-ACTIVATED PROTEIN KINASE"/>
    <property type="match status" value="1"/>
</dbReference>
<evidence type="ECO:0000256" key="2">
    <source>
        <dbReference type="ARBA" id="ARBA00012411"/>
    </source>
</evidence>
<dbReference type="SUPFAM" id="SSF56112">
    <property type="entry name" value="Protein kinase-like (PK-like)"/>
    <property type="match status" value="1"/>
</dbReference>
<dbReference type="PRINTS" id="PR01773">
    <property type="entry name" value="P38MAPKINASE"/>
</dbReference>
<protein>
    <recommendedName>
        <fullName evidence="2">mitogen-activated protein kinase</fullName>
        <ecNumber evidence="2">2.7.11.24</ecNumber>
    </recommendedName>
</protein>
<dbReference type="SMART" id="SM00220">
    <property type="entry name" value="S_TKc"/>
    <property type="match status" value="1"/>
</dbReference>
<evidence type="ECO:0000256" key="6">
    <source>
        <dbReference type="ARBA" id="ARBA00022777"/>
    </source>
</evidence>
<dbReference type="InterPro" id="IPR008352">
    <property type="entry name" value="MAPK_HOG-like"/>
</dbReference>
<dbReference type="InterPro" id="IPR003527">
    <property type="entry name" value="MAP_kinase_CS"/>
</dbReference>
<dbReference type="Gene3D" id="3.30.200.20">
    <property type="entry name" value="Phosphorylase Kinase, domain 1"/>
    <property type="match status" value="1"/>
</dbReference>
<evidence type="ECO:0000256" key="3">
    <source>
        <dbReference type="ARBA" id="ARBA00022527"/>
    </source>
</evidence>
<dbReference type="InterPro" id="IPR008271">
    <property type="entry name" value="Ser/Thr_kinase_AS"/>
</dbReference>
<comment type="similarity">
    <text evidence="8">Belongs to the protein kinase superfamily. Ser/Thr protein kinase family. MAP kinase subfamily.</text>
</comment>
<dbReference type="InterPro" id="IPR000719">
    <property type="entry name" value="Prot_kinase_dom"/>
</dbReference>
<dbReference type="PROSITE" id="PS00108">
    <property type="entry name" value="PROTEIN_KINASE_ST"/>
    <property type="match status" value="1"/>
</dbReference>
<gene>
    <name evidence="10" type="ORF">N7460_000354</name>
</gene>
<organism evidence="10 11">
    <name type="scientific">Penicillium canescens</name>
    <dbReference type="NCBI Taxonomy" id="5083"/>
    <lineage>
        <taxon>Eukaryota</taxon>
        <taxon>Fungi</taxon>
        <taxon>Dikarya</taxon>
        <taxon>Ascomycota</taxon>
        <taxon>Pezizomycotina</taxon>
        <taxon>Eurotiomycetes</taxon>
        <taxon>Eurotiomycetidae</taxon>
        <taxon>Eurotiales</taxon>
        <taxon>Aspergillaceae</taxon>
        <taxon>Penicillium</taxon>
    </lineage>
</organism>
<keyword evidence="3" id="KW-0723">Serine/threonine-protein kinase</keyword>
<dbReference type="FunFam" id="1.10.510.10:FF:000049">
    <property type="entry name" value="Mitogen-activated protein kinase"/>
    <property type="match status" value="1"/>
</dbReference>
<dbReference type="InterPro" id="IPR011009">
    <property type="entry name" value="Kinase-like_dom_sf"/>
</dbReference>
<evidence type="ECO:0000256" key="5">
    <source>
        <dbReference type="ARBA" id="ARBA00022741"/>
    </source>
</evidence>
<dbReference type="InterPro" id="IPR050117">
    <property type="entry name" value="MAPK"/>
</dbReference>
<evidence type="ECO:0000256" key="7">
    <source>
        <dbReference type="ARBA" id="ARBA00022840"/>
    </source>
</evidence>
<feature type="domain" description="Protein kinase" evidence="9">
    <location>
        <begin position="20"/>
        <end position="299"/>
    </location>
</feature>
<evidence type="ECO:0000256" key="4">
    <source>
        <dbReference type="ARBA" id="ARBA00022679"/>
    </source>
</evidence>
<evidence type="ECO:0000313" key="11">
    <source>
        <dbReference type="Proteomes" id="UP001219568"/>
    </source>
</evidence>
<reference evidence="10" key="1">
    <citation type="journal article" date="2023" name="IMA Fungus">
        <title>Comparative genomic study of the Penicillium genus elucidates a diverse pangenome and 15 lateral gene transfer events.</title>
        <authorList>
            <person name="Petersen C."/>
            <person name="Sorensen T."/>
            <person name="Nielsen M.R."/>
            <person name="Sondergaard T.E."/>
            <person name="Sorensen J.L."/>
            <person name="Fitzpatrick D.A."/>
            <person name="Frisvad J.C."/>
            <person name="Nielsen K.L."/>
        </authorList>
    </citation>
    <scope>NUCLEOTIDE SEQUENCE</scope>
    <source>
        <strain evidence="10">IBT 15450</strain>
    </source>
</reference>
<evidence type="ECO:0000256" key="8">
    <source>
        <dbReference type="ARBA" id="ARBA00061056"/>
    </source>
</evidence>
<dbReference type="EMBL" id="JAQJZL010000001">
    <property type="protein sequence ID" value="KAJ6057080.1"/>
    <property type="molecule type" value="Genomic_DNA"/>
</dbReference>